<comment type="caution">
    <text evidence="1">The sequence shown here is derived from an EMBL/GenBank/DDBJ whole genome shotgun (WGS) entry which is preliminary data.</text>
</comment>
<dbReference type="AlphaFoldDB" id="A0A7J6G6Y3"/>
<dbReference type="EMBL" id="JAATIP010000071">
    <property type="protein sequence ID" value="KAF4378756.1"/>
    <property type="molecule type" value="Genomic_DNA"/>
</dbReference>
<gene>
    <name evidence="1" type="ORF">F8388_006207</name>
</gene>
<reference evidence="1 2" key="1">
    <citation type="journal article" date="2020" name="bioRxiv">
        <title>Sequence and annotation of 42 cannabis genomes reveals extensive copy number variation in cannabinoid synthesis and pathogen resistance genes.</title>
        <authorList>
            <person name="Mckernan K.J."/>
            <person name="Helbert Y."/>
            <person name="Kane L.T."/>
            <person name="Ebling H."/>
            <person name="Zhang L."/>
            <person name="Liu B."/>
            <person name="Eaton Z."/>
            <person name="Mclaughlin S."/>
            <person name="Kingan S."/>
            <person name="Baybayan P."/>
            <person name="Concepcion G."/>
            <person name="Jordan M."/>
            <person name="Riva A."/>
            <person name="Barbazuk W."/>
            <person name="Harkins T."/>
        </authorList>
    </citation>
    <scope>NUCLEOTIDE SEQUENCE [LARGE SCALE GENOMIC DNA]</scope>
    <source>
        <strain evidence="2">cv. Jamaican Lion 4</strain>
        <tissue evidence="1">Leaf</tissue>
    </source>
</reference>
<name>A0A7J6G6Y3_CANSA</name>
<proteinExistence type="predicted"/>
<accession>A0A7J6G6Y3</accession>
<organism evidence="1 2">
    <name type="scientific">Cannabis sativa</name>
    <name type="common">Hemp</name>
    <name type="synonym">Marijuana</name>
    <dbReference type="NCBI Taxonomy" id="3483"/>
    <lineage>
        <taxon>Eukaryota</taxon>
        <taxon>Viridiplantae</taxon>
        <taxon>Streptophyta</taxon>
        <taxon>Embryophyta</taxon>
        <taxon>Tracheophyta</taxon>
        <taxon>Spermatophyta</taxon>
        <taxon>Magnoliopsida</taxon>
        <taxon>eudicotyledons</taxon>
        <taxon>Gunneridae</taxon>
        <taxon>Pentapetalae</taxon>
        <taxon>rosids</taxon>
        <taxon>fabids</taxon>
        <taxon>Rosales</taxon>
        <taxon>Cannabaceae</taxon>
        <taxon>Cannabis</taxon>
    </lineage>
</organism>
<dbReference type="Proteomes" id="UP000525078">
    <property type="component" value="Unassembled WGS sequence"/>
</dbReference>
<sequence length="111" mass="13045">MIGPSDHFRDFMAKFYGPRMTWNNNNAKDGDPKSVKLNKLDIWVQVHGLSSGFMTERVVKEASKIICMFVEVDPKNRNGLWRDYLRVHVTVNIDVPLKRRMRMKKMGGDWF</sequence>
<evidence type="ECO:0008006" key="3">
    <source>
        <dbReference type="Google" id="ProtNLM"/>
    </source>
</evidence>
<evidence type="ECO:0000313" key="1">
    <source>
        <dbReference type="EMBL" id="KAF4378756.1"/>
    </source>
</evidence>
<evidence type="ECO:0000313" key="2">
    <source>
        <dbReference type="Proteomes" id="UP000525078"/>
    </source>
</evidence>
<protein>
    <recommendedName>
        <fullName evidence="3">DUF4283 domain-containing protein</fullName>
    </recommendedName>
</protein>